<proteinExistence type="inferred from homology"/>
<dbReference type="PANTHER" id="PTHR37828:SF1">
    <property type="entry name" value="YCII-RELATED DOMAIN-CONTAINING PROTEIN"/>
    <property type="match status" value="1"/>
</dbReference>
<dbReference type="SUPFAM" id="SSF54909">
    <property type="entry name" value="Dimeric alpha+beta barrel"/>
    <property type="match status" value="1"/>
</dbReference>
<evidence type="ECO:0000256" key="1">
    <source>
        <dbReference type="ARBA" id="ARBA00007689"/>
    </source>
</evidence>
<sequence length="135" mass="14406">MTPGSTDPHLIERLSVFVLLPTYRASLDEVDALLDDHRDWLDGHCSAGRFLLVGRRVPRDGGFILAADGDRGDLERIAATDPFSTAGLVTYEVLEVLPTGGAPAVLKTLAEHGVAASVPGRQRTTTQRGGPRCTS</sequence>
<comment type="caution">
    <text evidence="3">The sequence shown here is derived from an EMBL/GenBank/DDBJ whole genome shotgun (WGS) entry which is preliminary data.</text>
</comment>
<reference evidence="4" key="1">
    <citation type="journal article" date="2019" name="Int. J. Syst. Evol. Microbiol.">
        <title>The Global Catalogue of Microorganisms (GCM) 10K type strain sequencing project: providing services to taxonomists for standard genome sequencing and annotation.</title>
        <authorList>
            <consortium name="The Broad Institute Genomics Platform"/>
            <consortium name="The Broad Institute Genome Sequencing Center for Infectious Disease"/>
            <person name="Wu L."/>
            <person name="Ma J."/>
        </authorList>
    </citation>
    <scope>NUCLEOTIDE SEQUENCE [LARGE SCALE GENOMIC DNA]</scope>
    <source>
        <strain evidence="4">JCM 12165</strain>
    </source>
</reference>
<organism evidence="3 4">
    <name type="scientific">Pseudonocardia aurantiaca</name>
    <dbReference type="NCBI Taxonomy" id="75290"/>
    <lineage>
        <taxon>Bacteria</taxon>
        <taxon>Bacillati</taxon>
        <taxon>Actinomycetota</taxon>
        <taxon>Actinomycetes</taxon>
        <taxon>Pseudonocardiales</taxon>
        <taxon>Pseudonocardiaceae</taxon>
        <taxon>Pseudonocardia</taxon>
    </lineage>
</organism>
<dbReference type="RefSeq" id="WP_343977705.1">
    <property type="nucleotide sequence ID" value="NZ_BAAAJG010000009.1"/>
</dbReference>
<dbReference type="Pfam" id="PF03795">
    <property type="entry name" value="YCII"/>
    <property type="match status" value="1"/>
</dbReference>
<accession>A0ABW4FUS4</accession>
<keyword evidence="4" id="KW-1185">Reference proteome</keyword>
<dbReference type="Proteomes" id="UP001597145">
    <property type="component" value="Unassembled WGS sequence"/>
</dbReference>
<evidence type="ECO:0000313" key="3">
    <source>
        <dbReference type="EMBL" id="MFD1533878.1"/>
    </source>
</evidence>
<dbReference type="PANTHER" id="PTHR37828">
    <property type="entry name" value="GSR2449 PROTEIN"/>
    <property type="match status" value="1"/>
</dbReference>
<protein>
    <submittedName>
        <fullName evidence="3">YciI family protein</fullName>
    </submittedName>
</protein>
<evidence type="ECO:0000259" key="2">
    <source>
        <dbReference type="Pfam" id="PF03795"/>
    </source>
</evidence>
<comment type="similarity">
    <text evidence="1">Belongs to the YciI family.</text>
</comment>
<evidence type="ECO:0000313" key="4">
    <source>
        <dbReference type="Proteomes" id="UP001597145"/>
    </source>
</evidence>
<feature type="domain" description="YCII-related" evidence="2">
    <location>
        <begin position="22"/>
        <end position="95"/>
    </location>
</feature>
<dbReference type="InterPro" id="IPR005545">
    <property type="entry name" value="YCII"/>
</dbReference>
<name>A0ABW4FUS4_9PSEU</name>
<gene>
    <name evidence="3" type="ORF">ACFSCY_31125</name>
</gene>
<dbReference type="InterPro" id="IPR011008">
    <property type="entry name" value="Dimeric_a/b-barrel"/>
</dbReference>
<dbReference type="EMBL" id="JBHUCP010000026">
    <property type="protein sequence ID" value="MFD1533878.1"/>
    <property type="molecule type" value="Genomic_DNA"/>
</dbReference>